<evidence type="ECO:0000256" key="1">
    <source>
        <dbReference type="SAM" id="MobiDB-lite"/>
    </source>
</evidence>
<dbReference type="STRING" id="1114924.SAMN05216258_107128"/>
<organism evidence="2 3">
    <name type="scientific">Albimonas pacifica</name>
    <dbReference type="NCBI Taxonomy" id="1114924"/>
    <lineage>
        <taxon>Bacteria</taxon>
        <taxon>Pseudomonadati</taxon>
        <taxon>Pseudomonadota</taxon>
        <taxon>Alphaproteobacteria</taxon>
        <taxon>Rhodobacterales</taxon>
        <taxon>Paracoccaceae</taxon>
        <taxon>Albimonas</taxon>
    </lineage>
</organism>
<feature type="region of interest" description="Disordered" evidence="1">
    <location>
        <begin position="1"/>
        <end position="20"/>
    </location>
</feature>
<name>A0A1I3IMA1_9RHOB</name>
<accession>A0A1I3IMA1</accession>
<protein>
    <submittedName>
        <fullName evidence="2">Uncharacterized protein</fullName>
    </submittedName>
</protein>
<proteinExistence type="predicted"/>
<evidence type="ECO:0000313" key="2">
    <source>
        <dbReference type="EMBL" id="SFI48913.1"/>
    </source>
</evidence>
<keyword evidence="3" id="KW-1185">Reference proteome</keyword>
<evidence type="ECO:0000313" key="3">
    <source>
        <dbReference type="Proteomes" id="UP000199377"/>
    </source>
</evidence>
<dbReference type="AlphaFoldDB" id="A0A1I3IMA1"/>
<dbReference type="Proteomes" id="UP000199377">
    <property type="component" value="Unassembled WGS sequence"/>
</dbReference>
<gene>
    <name evidence="2" type="ORF">SAMN05216258_107128</name>
</gene>
<dbReference type="EMBL" id="FOQH01000007">
    <property type="protein sequence ID" value="SFI48913.1"/>
    <property type="molecule type" value="Genomic_DNA"/>
</dbReference>
<reference evidence="2 3" key="1">
    <citation type="submission" date="2016-10" db="EMBL/GenBank/DDBJ databases">
        <authorList>
            <person name="de Groot N.N."/>
        </authorList>
    </citation>
    <scope>NUCLEOTIDE SEQUENCE [LARGE SCALE GENOMIC DNA]</scope>
    <source>
        <strain evidence="2 3">CGMCC 1.11030</strain>
    </source>
</reference>
<sequence length="42" mass="3943">MPHAVPDLSALPPAAPAAPCARARGGDVAAVAPAGRAGSPAR</sequence>